<protein>
    <recommendedName>
        <fullName evidence="6">C2H2-type domain-containing protein</fullName>
    </recommendedName>
</protein>
<dbReference type="PROSITE" id="PS00028">
    <property type="entry name" value="ZINC_FINGER_C2H2_1"/>
    <property type="match status" value="2"/>
</dbReference>
<dbReference type="STRING" id="47428.A0A284S3T6"/>
<keyword evidence="3 5" id="KW-0863">Zinc-finger</keyword>
<keyword evidence="2" id="KW-0677">Repeat</keyword>
<feature type="domain" description="C2H2-type" evidence="6">
    <location>
        <begin position="137"/>
        <end position="161"/>
    </location>
</feature>
<dbReference type="GO" id="GO:0005634">
    <property type="term" value="C:nucleus"/>
    <property type="evidence" value="ECO:0007669"/>
    <property type="project" value="TreeGrafter"/>
</dbReference>
<dbReference type="PANTHER" id="PTHR24409:SF356">
    <property type="entry name" value="C2H2 FINGER DOMAIN TRANSCRIPTION FACTOR (EUROFUNG)"/>
    <property type="match status" value="1"/>
</dbReference>
<dbReference type="GO" id="GO:0000981">
    <property type="term" value="F:DNA-binding transcription factor activity, RNA polymerase II-specific"/>
    <property type="evidence" value="ECO:0007669"/>
    <property type="project" value="TreeGrafter"/>
</dbReference>
<keyword evidence="8" id="KW-1185">Reference proteome</keyword>
<dbReference type="OMA" id="EPCWATG"/>
<dbReference type="PANTHER" id="PTHR24409">
    <property type="entry name" value="ZINC FINGER PROTEIN 142"/>
    <property type="match status" value="1"/>
</dbReference>
<dbReference type="InterPro" id="IPR036236">
    <property type="entry name" value="Znf_C2H2_sf"/>
</dbReference>
<dbReference type="GO" id="GO:0008270">
    <property type="term" value="F:zinc ion binding"/>
    <property type="evidence" value="ECO:0007669"/>
    <property type="project" value="UniProtKB-KW"/>
</dbReference>
<keyword evidence="4" id="KW-0862">Zinc</keyword>
<dbReference type="GO" id="GO:0000977">
    <property type="term" value="F:RNA polymerase II transcription regulatory region sequence-specific DNA binding"/>
    <property type="evidence" value="ECO:0007669"/>
    <property type="project" value="TreeGrafter"/>
</dbReference>
<name>A0A284S3T6_ARMOS</name>
<evidence type="ECO:0000256" key="4">
    <source>
        <dbReference type="ARBA" id="ARBA00022833"/>
    </source>
</evidence>
<dbReference type="Gene3D" id="3.30.160.60">
    <property type="entry name" value="Classic Zinc Finger"/>
    <property type="match status" value="1"/>
</dbReference>
<dbReference type="EMBL" id="FUEG01000030">
    <property type="protein sequence ID" value="SJL15670.1"/>
    <property type="molecule type" value="Genomic_DNA"/>
</dbReference>
<evidence type="ECO:0000256" key="1">
    <source>
        <dbReference type="ARBA" id="ARBA00022723"/>
    </source>
</evidence>
<evidence type="ECO:0000259" key="6">
    <source>
        <dbReference type="PROSITE" id="PS50157"/>
    </source>
</evidence>
<evidence type="ECO:0000256" key="2">
    <source>
        <dbReference type="ARBA" id="ARBA00022737"/>
    </source>
</evidence>
<dbReference type="Pfam" id="PF12874">
    <property type="entry name" value="zf-met"/>
    <property type="match status" value="1"/>
</dbReference>
<organism evidence="7 8">
    <name type="scientific">Armillaria ostoyae</name>
    <name type="common">Armillaria root rot fungus</name>
    <dbReference type="NCBI Taxonomy" id="47428"/>
    <lineage>
        <taxon>Eukaryota</taxon>
        <taxon>Fungi</taxon>
        <taxon>Dikarya</taxon>
        <taxon>Basidiomycota</taxon>
        <taxon>Agaricomycotina</taxon>
        <taxon>Agaricomycetes</taxon>
        <taxon>Agaricomycetidae</taxon>
        <taxon>Agaricales</taxon>
        <taxon>Marasmiineae</taxon>
        <taxon>Physalacriaceae</taxon>
        <taxon>Armillaria</taxon>
    </lineage>
</organism>
<proteinExistence type="predicted"/>
<accession>A0A284S3T6</accession>
<dbReference type="AlphaFoldDB" id="A0A284S3T6"/>
<evidence type="ECO:0000313" key="7">
    <source>
        <dbReference type="EMBL" id="SJL15670.1"/>
    </source>
</evidence>
<dbReference type="SMART" id="SM00355">
    <property type="entry name" value="ZnF_C2H2"/>
    <property type="match status" value="4"/>
</dbReference>
<dbReference type="SUPFAM" id="SSF57667">
    <property type="entry name" value="beta-beta-alpha zinc fingers"/>
    <property type="match status" value="1"/>
</dbReference>
<dbReference type="Proteomes" id="UP000219338">
    <property type="component" value="Unassembled WGS sequence"/>
</dbReference>
<evidence type="ECO:0000256" key="3">
    <source>
        <dbReference type="ARBA" id="ARBA00022771"/>
    </source>
</evidence>
<dbReference type="OrthoDB" id="6077919at2759"/>
<dbReference type="PROSITE" id="PS50157">
    <property type="entry name" value="ZINC_FINGER_C2H2_2"/>
    <property type="match status" value="1"/>
</dbReference>
<evidence type="ECO:0000313" key="8">
    <source>
        <dbReference type="Proteomes" id="UP000219338"/>
    </source>
</evidence>
<reference evidence="8" key="1">
    <citation type="journal article" date="2017" name="Nat. Ecol. Evol.">
        <title>Genome expansion and lineage-specific genetic innovations in the forest pathogenic fungi Armillaria.</title>
        <authorList>
            <person name="Sipos G."/>
            <person name="Prasanna A.N."/>
            <person name="Walter M.C."/>
            <person name="O'Connor E."/>
            <person name="Balint B."/>
            <person name="Krizsan K."/>
            <person name="Kiss B."/>
            <person name="Hess J."/>
            <person name="Varga T."/>
            <person name="Slot J."/>
            <person name="Riley R."/>
            <person name="Boka B."/>
            <person name="Rigling D."/>
            <person name="Barry K."/>
            <person name="Lee J."/>
            <person name="Mihaltcheva S."/>
            <person name="LaButti K."/>
            <person name="Lipzen A."/>
            <person name="Waldron R."/>
            <person name="Moloney N.M."/>
            <person name="Sperisen C."/>
            <person name="Kredics L."/>
            <person name="Vagvoelgyi C."/>
            <person name="Patrignani A."/>
            <person name="Fitzpatrick D."/>
            <person name="Nagy I."/>
            <person name="Doyle S."/>
            <person name="Anderson J.B."/>
            <person name="Grigoriev I.V."/>
            <person name="Gueldener U."/>
            <person name="Muensterkoetter M."/>
            <person name="Nagy L.G."/>
        </authorList>
    </citation>
    <scope>NUCLEOTIDE SEQUENCE [LARGE SCALE GENOMIC DNA]</scope>
    <source>
        <strain evidence="8">C18/9</strain>
    </source>
</reference>
<gene>
    <name evidence="7" type="ORF">ARMOST_19174</name>
</gene>
<sequence length="224" mass="25582">MNHRDSTPSSRSWLCQHCNMCFTDKYSLFEHNKFSRHYVCGDSRCMGRTFRSAVGLREHLRQAAVHREYDYAECQRCGRQFTSTHGVLLHLDMGGCGSITWKWVLERVRRRDRRNIYVDPDVDFEVTRSEPCWATGTRCTTCGRSFKNTFALNQHLASPAHQPRVLKCPAAGCGLRFATFSGLAQHIEAGTKCAKRDNKALRKWKTFVTKIGLVAKVPARPANP</sequence>
<evidence type="ECO:0000256" key="5">
    <source>
        <dbReference type="PROSITE-ProRule" id="PRU00042"/>
    </source>
</evidence>
<dbReference type="InterPro" id="IPR013087">
    <property type="entry name" value="Znf_C2H2_type"/>
</dbReference>
<keyword evidence="1" id="KW-0479">Metal-binding</keyword>